<dbReference type="PANTHER" id="PTHR47481:SF43">
    <property type="entry name" value="RETROTRANSPOSON COPIA-LIKE N-TERMINAL DOMAIN-CONTAINING PROTEIN"/>
    <property type="match status" value="1"/>
</dbReference>
<dbReference type="PANTHER" id="PTHR47481">
    <property type="match status" value="1"/>
</dbReference>
<reference evidence="2" key="1">
    <citation type="submission" date="2025-08" db="UniProtKB">
        <authorList>
            <consortium name="RefSeq"/>
        </authorList>
    </citation>
    <scope>IDENTIFICATION</scope>
</reference>
<evidence type="ECO:0000313" key="2">
    <source>
        <dbReference type="RefSeq" id="XP_010943364.1"/>
    </source>
</evidence>
<dbReference type="Proteomes" id="UP000504607">
    <property type="component" value="Unplaced"/>
</dbReference>
<name>A0A6I9SIF1_ELAGV</name>
<accession>A0A6I9SIF1</accession>
<dbReference type="AlphaFoldDB" id="A0A6I9SIF1"/>
<dbReference type="InParanoid" id="A0A6I9SIF1"/>
<organism evidence="1 2">
    <name type="scientific">Elaeis guineensis var. tenera</name>
    <name type="common">Oil palm</name>
    <dbReference type="NCBI Taxonomy" id="51953"/>
    <lineage>
        <taxon>Eukaryota</taxon>
        <taxon>Viridiplantae</taxon>
        <taxon>Streptophyta</taxon>
        <taxon>Embryophyta</taxon>
        <taxon>Tracheophyta</taxon>
        <taxon>Spermatophyta</taxon>
        <taxon>Magnoliopsida</taxon>
        <taxon>Liliopsida</taxon>
        <taxon>Arecaceae</taxon>
        <taxon>Arecoideae</taxon>
        <taxon>Cocoseae</taxon>
        <taxon>Elaeidinae</taxon>
        <taxon>Elaeis</taxon>
    </lineage>
</organism>
<evidence type="ECO:0000313" key="1">
    <source>
        <dbReference type="Proteomes" id="UP000504607"/>
    </source>
</evidence>
<gene>
    <name evidence="2" type="primary">LOC105061103</name>
</gene>
<keyword evidence="1" id="KW-1185">Reference proteome</keyword>
<proteinExistence type="predicted"/>
<dbReference type="Pfam" id="PF14223">
    <property type="entry name" value="Retrotran_gag_2"/>
    <property type="match status" value="1"/>
</dbReference>
<dbReference type="RefSeq" id="XP_010943364.1">
    <property type="nucleotide sequence ID" value="XM_010945062.1"/>
</dbReference>
<dbReference type="OrthoDB" id="689502at2759"/>
<protein>
    <submittedName>
        <fullName evidence="2">Uncharacterized protein LOC105061103</fullName>
    </submittedName>
</protein>
<sequence length="174" mass="19102">MGLVDGSVSIPEETDPTQAEWAHRDQQLMSLLITSLSKDVLLQVVGLTSSRDVWESLVIAFGSFSHTRILQLQLQNLRKGDTPISSFLRQAKFFTDELAAAGQPVSIANFNAIIFNNLSADFNEMVTALSIRANPIPFPELHSLLLSHEIQLSTQHLSNIAAANIAQMQTSSRS</sequence>